<feature type="region of interest" description="Disordered" evidence="1">
    <location>
        <begin position="1"/>
        <end position="29"/>
    </location>
</feature>
<evidence type="ECO:0000256" key="1">
    <source>
        <dbReference type="SAM" id="MobiDB-lite"/>
    </source>
</evidence>
<evidence type="ECO:0000313" key="2">
    <source>
        <dbReference type="EMBL" id="CAG8633228.1"/>
    </source>
</evidence>
<feature type="compositionally biased region" description="Basic residues" evidence="1">
    <location>
        <begin position="1"/>
        <end position="10"/>
    </location>
</feature>
<accession>A0A9N9GXY0</accession>
<dbReference type="AlphaFoldDB" id="A0A9N9GXY0"/>
<dbReference type="Proteomes" id="UP000789572">
    <property type="component" value="Unassembled WGS sequence"/>
</dbReference>
<sequence>MKPSRKKKTPRTINPTGNRPKTRGKGCRHCTKRKNELKELFEKIDRVDKVANDQKVTEENLNKYADWPTEKLVTFMYDVAKRVQGDSRTNEN</sequence>
<protein>
    <submittedName>
        <fullName evidence="2">1869_t:CDS:1</fullName>
    </submittedName>
</protein>
<organism evidence="2 3">
    <name type="scientific">Paraglomus occultum</name>
    <dbReference type="NCBI Taxonomy" id="144539"/>
    <lineage>
        <taxon>Eukaryota</taxon>
        <taxon>Fungi</taxon>
        <taxon>Fungi incertae sedis</taxon>
        <taxon>Mucoromycota</taxon>
        <taxon>Glomeromycotina</taxon>
        <taxon>Glomeromycetes</taxon>
        <taxon>Paraglomerales</taxon>
        <taxon>Paraglomeraceae</taxon>
        <taxon>Paraglomus</taxon>
    </lineage>
</organism>
<comment type="caution">
    <text evidence="2">The sequence shown here is derived from an EMBL/GenBank/DDBJ whole genome shotgun (WGS) entry which is preliminary data.</text>
</comment>
<reference evidence="2" key="1">
    <citation type="submission" date="2021-06" db="EMBL/GenBank/DDBJ databases">
        <authorList>
            <person name="Kallberg Y."/>
            <person name="Tangrot J."/>
            <person name="Rosling A."/>
        </authorList>
    </citation>
    <scope>NUCLEOTIDE SEQUENCE</scope>
    <source>
        <strain evidence="2">IA702</strain>
    </source>
</reference>
<evidence type="ECO:0000313" key="3">
    <source>
        <dbReference type="Proteomes" id="UP000789572"/>
    </source>
</evidence>
<name>A0A9N9GXY0_9GLOM</name>
<dbReference type="EMBL" id="CAJVPJ010003012">
    <property type="protein sequence ID" value="CAG8633228.1"/>
    <property type="molecule type" value="Genomic_DNA"/>
</dbReference>
<proteinExistence type="predicted"/>
<feature type="compositionally biased region" description="Basic residues" evidence="1">
    <location>
        <begin position="20"/>
        <end position="29"/>
    </location>
</feature>
<keyword evidence="3" id="KW-1185">Reference proteome</keyword>
<gene>
    <name evidence="2" type="ORF">POCULU_LOCUS9010</name>
</gene>